<evidence type="ECO:0000259" key="8">
    <source>
        <dbReference type="Pfam" id="PF02771"/>
    </source>
</evidence>
<dbReference type="InterPro" id="IPR046373">
    <property type="entry name" value="Acyl-CoA_Oxase/DH_mid-dom_sf"/>
</dbReference>
<dbReference type="Pfam" id="PF02770">
    <property type="entry name" value="Acyl-CoA_dh_M"/>
    <property type="match status" value="1"/>
</dbReference>
<dbReference type="RefSeq" id="WP_165270833.1">
    <property type="nucleotide sequence ID" value="NZ_JAAKZY010000403.1"/>
</dbReference>
<evidence type="ECO:0000313" key="10">
    <source>
        <dbReference type="Proteomes" id="UP000472335"/>
    </source>
</evidence>
<protein>
    <submittedName>
        <fullName evidence="9">Acyl-CoA/acyl-ACP dehydrogenase</fullName>
    </submittedName>
</protein>
<keyword evidence="10" id="KW-1185">Reference proteome</keyword>
<dbReference type="Gene3D" id="2.40.110.10">
    <property type="entry name" value="Butyryl-CoA Dehydrogenase, subunit A, domain 2"/>
    <property type="match status" value="1"/>
</dbReference>
<dbReference type="PANTHER" id="PTHR43884:SF12">
    <property type="entry name" value="ISOVALERYL-COA DEHYDROGENASE, MITOCHONDRIAL-RELATED"/>
    <property type="match status" value="1"/>
</dbReference>
<comment type="cofactor">
    <cofactor evidence="1 5">
        <name>FAD</name>
        <dbReference type="ChEBI" id="CHEBI:57692"/>
    </cofactor>
</comment>
<proteinExistence type="inferred from homology"/>
<sequence>MDFGLTDEQDLLRATARQFVADVCPAEKAKRWDDEGTVPPELFAGMAELGWFSLPFAEDEGGDGGGPLELILIAEELGRASFDVAMCYIGVLIPGITVFRWGNEEQRRFIRDSVMTGRHRLAVGLSEPDSGSDAAALRTTAEDHGDHFLVRGQKAWCTGGGLPDTTIATYVRTGPREPKHGGISLLLVDPTVDGVEVRRTPTLARHILGTNEVFFNDALVPKENLVGPRDEGWKVMLSNIELEKVIISGGYLGAAQATLDEMLEYARTRHAFGRPIGNFQALAHAMADLQTEIDSARLLAYRAAWLLAQGKPCTREGSMAKLKGSETYVAAARLGMQVCAGHGFSTESVMSFRYRESIVATISGGTSQIQRNGIARSMGLRSY</sequence>
<evidence type="ECO:0000256" key="1">
    <source>
        <dbReference type="ARBA" id="ARBA00001974"/>
    </source>
</evidence>
<evidence type="ECO:0000259" key="7">
    <source>
        <dbReference type="Pfam" id="PF02770"/>
    </source>
</evidence>
<dbReference type="Pfam" id="PF00441">
    <property type="entry name" value="Acyl-CoA_dh_1"/>
    <property type="match status" value="1"/>
</dbReference>
<evidence type="ECO:0000256" key="4">
    <source>
        <dbReference type="ARBA" id="ARBA00022827"/>
    </source>
</evidence>
<dbReference type="PROSITE" id="PS00072">
    <property type="entry name" value="ACYL_COA_DH_1"/>
    <property type="match status" value="1"/>
</dbReference>
<keyword evidence="3 5" id="KW-0285">Flavoprotein</keyword>
<dbReference type="AlphaFoldDB" id="A0A6G4VN14"/>
<dbReference type="Pfam" id="PF02771">
    <property type="entry name" value="Acyl-CoA_dh_N"/>
    <property type="match status" value="1"/>
</dbReference>
<dbReference type="SUPFAM" id="SSF47203">
    <property type="entry name" value="Acyl-CoA dehydrogenase C-terminal domain-like"/>
    <property type="match status" value="1"/>
</dbReference>
<feature type="domain" description="Acyl-CoA oxidase/dehydrogenase middle" evidence="7">
    <location>
        <begin position="122"/>
        <end position="217"/>
    </location>
</feature>
<name>A0A6G4VN14_9ACTN</name>
<feature type="domain" description="Acyl-CoA dehydrogenase/oxidase C-terminal" evidence="6">
    <location>
        <begin position="230"/>
        <end position="378"/>
    </location>
</feature>
<dbReference type="PANTHER" id="PTHR43884">
    <property type="entry name" value="ACYL-COA DEHYDROGENASE"/>
    <property type="match status" value="1"/>
</dbReference>
<dbReference type="InterPro" id="IPR009100">
    <property type="entry name" value="AcylCoA_DH/oxidase_NM_dom_sf"/>
</dbReference>
<reference evidence="9 10" key="1">
    <citation type="submission" date="2020-02" db="EMBL/GenBank/DDBJ databases">
        <title>Whole-genome analyses of novel actinobacteria.</title>
        <authorList>
            <person name="Sahin N."/>
            <person name="Gencbay T."/>
        </authorList>
    </citation>
    <scope>NUCLEOTIDE SEQUENCE [LARGE SCALE GENOMIC DNA]</scope>
    <source>
        <strain evidence="9 10">HC44</strain>
    </source>
</reference>
<dbReference type="GO" id="GO:0050660">
    <property type="term" value="F:flavin adenine dinucleotide binding"/>
    <property type="evidence" value="ECO:0007669"/>
    <property type="project" value="InterPro"/>
</dbReference>
<comment type="similarity">
    <text evidence="2 5">Belongs to the acyl-CoA dehydrogenase family.</text>
</comment>
<organism evidence="9 10">
    <name type="scientific">Streptomyces scabichelini</name>
    <dbReference type="NCBI Taxonomy" id="2711217"/>
    <lineage>
        <taxon>Bacteria</taxon>
        <taxon>Bacillati</taxon>
        <taxon>Actinomycetota</taxon>
        <taxon>Actinomycetes</taxon>
        <taxon>Kitasatosporales</taxon>
        <taxon>Streptomycetaceae</taxon>
        <taxon>Streptomyces</taxon>
    </lineage>
</organism>
<evidence type="ECO:0000256" key="3">
    <source>
        <dbReference type="ARBA" id="ARBA00022630"/>
    </source>
</evidence>
<dbReference type="InterPro" id="IPR006089">
    <property type="entry name" value="Acyl-CoA_DH_CS"/>
</dbReference>
<dbReference type="GO" id="GO:0003995">
    <property type="term" value="F:acyl-CoA dehydrogenase activity"/>
    <property type="evidence" value="ECO:0007669"/>
    <property type="project" value="InterPro"/>
</dbReference>
<comment type="caution">
    <text evidence="9">The sequence shown here is derived from an EMBL/GenBank/DDBJ whole genome shotgun (WGS) entry which is preliminary data.</text>
</comment>
<dbReference type="InterPro" id="IPR013786">
    <property type="entry name" value="AcylCoA_DH/ox_N"/>
</dbReference>
<dbReference type="InterPro" id="IPR009075">
    <property type="entry name" value="AcylCo_DH/oxidase_C"/>
</dbReference>
<gene>
    <name evidence="9" type="ORF">G5C60_49925</name>
</gene>
<dbReference type="Gene3D" id="1.10.540.10">
    <property type="entry name" value="Acyl-CoA dehydrogenase/oxidase, N-terminal domain"/>
    <property type="match status" value="1"/>
</dbReference>
<evidence type="ECO:0000256" key="2">
    <source>
        <dbReference type="ARBA" id="ARBA00009347"/>
    </source>
</evidence>
<accession>A0A6G4VN14</accession>
<evidence type="ECO:0000313" key="9">
    <source>
        <dbReference type="EMBL" id="NGO15486.1"/>
    </source>
</evidence>
<dbReference type="SUPFAM" id="SSF56645">
    <property type="entry name" value="Acyl-CoA dehydrogenase NM domain-like"/>
    <property type="match status" value="1"/>
</dbReference>
<dbReference type="InterPro" id="IPR037069">
    <property type="entry name" value="AcylCoA_DH/ox_N_sf"/>
</dbReference>
<dbReference type="Proteomes" id="UP000472335">
    <property type="component" value="Unassembled WGS sequence"/>
</dbReference>
<keyword evidence="4 5" id="KW-0274">FAD</keyword>
<dbReference type="Gene3D" id="1.20.140.10">
    <property type="entry name" value="Butyryl-CoA Dehydrogenase, subunit A, domain 3"/>
    <property type="match status" value="1"/>
</dbReference>
<feature type="domain" description="Acyl-CoA dehydrogenase/oxidase N-terminal" evidence="8">
    <location>
        <begin position="6"/>
        <end position="109"/>
    </location>
</feature>
<dbReference type="InterPro" id="IPR006091">
    <property type="entry name" value="Acyl-CoA_Oxase/DH_mid-dom"/>
</dbReference>
<evidence type="ECO:0000259" key="6">
    <source>
        <dbReference type="Pfam" id="PF00441"/>
    </source>
</evidence>
<keyword evidence="5" id="KW-0560">Oxidoreductase</keyword>
<evidence type="ECO:0000256" key="5">
    <source>
        <dbReference type="RuleBase" id="RU362125"/>
    </source>
</evidence>
<dbReference type="InterPro" id="IPR036250">
    <property type="entry name" value="AcylCo_DH-like_C"/>
</dbReference>
<dbReference type="EMBL" id="JAAKZY010000403">
    <property type="protein sequence ID" value="NGO15486.1"/>
    <property type="molecule type" value="Genomic_DNA"/>
</dbReference>